<keyword evidence="2" id="KW-1185">Reference proteome</keyword>
<accession>A0A2S2CSY6</accession>
<protein>
    <submittedName>
        <fullName evidence="1">Uncharacterized protein</fullName>
    </submittedName>
</protein>
<gene>
    <name evidence="1" type="ORF">DEW08_16555</name>
</gene>
<dbReference type="Proteomes" id="UP000245629">
    <property type="component" value="Chromosome 2"/>
</dbReference>
<sequence length="133" mass="13728">MKLRRKSAPPLLLSGGAVLQLDGAIDLLGDAMVHAETVGALIDGVDAGAAPTPLPLAEVMESSCRACPVAARSGAGCRCLQVDRLRMDGAESLSPVLLRPGQPPAVAGEQPRGLWQAFAAVRAARARQVRRAA</sequence>
<organism evidence="1 2">
    <name type="scientific">Azospirillum thermophilum</name>
    <dbReference type="NCBI Taxonomy" id="2202148"/>
    <lineage>
        <taxon>Bacteria</taxon>
        <taxon>Pseudomonadati</taxon>
        <taxon>Pseudomonadota</taxon>
        <taxon>Alphaproteobacteria</taxon>
        <taxon>Rhodospirillales</taxon>
        <taxon>Azospirillaceae</taxon>
        <taxon>Azospirillum</taxon>
    </lineage>
</organism>
<reference evidence="2" key="1">
    <citation type="submission" date="2018-05" db="EMBL/GenBank/DDBJ databases">
        <title>Azospirillum thermophila sp. nov., a novel isolated from hot spring.</title>
        <authorList>
            <person name="Zhao Z."/>
        </authorList>
    </citation>
    <scope>NUCLEOTIDE SEQUENCE [LARGE SCALE GENOMIC DNA]</scope>
    <source>
        <strain evidence="2">CFH 70021</strain>
    </source>
</reference>
<evidence type="ECO:0000313" key="1">
    <source>
        <dbReference type="EMBL" id="AWK87612.1"/>
    </source>
</evidence>
<dbReference type="KEGG" id="azz:DEW08_16555"/>
<proteinExistence type="predicted"/>
<name>A0A2S2CSY6_9PROT</name>
<dbReference type="EMBL" id="CP029353">
    <property type="protein sequence ID" value="AWK87612.1"/>
    <property type="molecule type" value="Genomic_DNA"/>
</dbReference>
<dbReference type="AlphaFoldDB" id="A0A2S2CSY6"/>
<evidence type="ECO:0000313" key="2">
    <source>
        <dbReference type="Proteomes" id="UP000245629"/>
    </source>
</evidence>